<evidence type="ECO:0000256" key="1">
    <source>
        <dbReference type="ARBA" id="ARBA00022576"/>
    </source>
</evidence>
<keyword evidence="3" id="KW-0663">Pyridoxal phosphate</keyword>
<evidence type="ECO:0000313" key="7">
    <source>
        <dbReference type="EMBL" id="MFC1573274.1"/>
    </source>
</evidence>
<evidence type="ECO:0000259" key="5">
    <source>
        <dbReference type="Pfam" id="PF00155"/>
    </source>
</evidence>
<dbReference type="InterPro" id="IPR004839">
    <property type="entry name" value="Aminotransferase_I/II_large"/>
</dbReference>
<keyword evidence="4" id="KW-0732">Signal</keyword>
<dbReference type="Pfam" id="PF00155">
    <property type="entry name" value="Aminotran_1_2"/>
    <property type="match status" value="1"/>
</dbReference>
<gene>
    <name evidence="7" type="ORF">ACFL6M_06715</name>
</gene>
<sequence>MGRNRSNRKDRKGMSRRVFFGAAAGSAALAALKASPVASVAHAQDRMLRDYVGRLCYNENPLGPSPNAIAAMSASLDMGHRYPEWFAESLKSDLATLHDVDAGQIVAGCGATEILRLCAYAFADPAGNVVSPQPSYNQFPGDAEFLGAEVRYADLDVNYRVDLGRLDSLVNMDTTAVIITNPNNPTGPVLAATDLASFIDSMPPGVVVIIDEAYHEYVQDVNYESAMEQVRQDKNVVVVRTFSKVFGMAGIRVGYAVGKQELISSMKSWHLFATISRPGIEAARAALTDSQHITDSVTLNEQAKQYCYSELTAMGLEYIPSESNFFMVDVGSANYVHSELEDRGIKVRTYQSMPDHIRVSTGTMQEMEDFIAALLEILSADVPAGAIPKTTALYGNYPNPARGVTRITYWLSKPSDVRLQVFDIRGRLVRTLVQQRQPAGQYNPGWDRIDQAGRPVTAGTYFCKLEAGDFEQVRRMILL</sequence>
<evidence type="ECO:0000256" key="2">
    <source>
        <dbReference type="ARBA" id="ARBA00022679"/>
    </source>
</evidence>
<keyword evidence="8" id="KW-1185">Reference proteome</keyword>
<evidence type="ECO:0000256" key="4">
    <source>
        <dbReference type="SAM" id="SignalP"/>
    </source>
</evidence>
<dbReference type="InterPro" id="IPR015424">
    <property type="entry name" value="PyrdxlP-dep_Trfase"/>
</dbReference>
<keyword evidence="2" id="KW-0808">Transferase</keyword>
<dbReference type="InterPro" id="IPR015421">
    <property type="entry name" value="PyrdxlP-dep_Trfase_major"/>
</dbReference>
<feature type="chain" id="PRO_5046712499" evidence="4">
    <location>
        <begin position="31"/>
        <end position="479"/>
    </location>
</feature>
<dbReference type="PANTHER" id="PTHR43643:SF3">
    <property type="entry name" value="HISTIDINOL-PHOSPHATE AMINOTRANSFERASE"/>
    <property type="match status" value="1"/>
</dbReference>
<comment type="caution">
    <text evidence="7">The sequence shown here is derived from an EMBL/GenBank/DDBJ whole genome shotgun (WGS) entry which is preliminary data.</text>
</comment>
<dbReference type="InterPro" id="IPR025965">
    <property type="entry name" value="FlgD/Vpr_Ig-like"/>
</dbReference>
<dbReference type="InterPro" id="IPR050106">
    <property type="entry name" value="HistidinolP_aminotransfase"/>
</dbReference>
<dbReference type="InterPro" id="IPR015422">
    <property type="entry name" value="PyrdxlP-dep_Trfase_small"/>
</dbReference>
<organism evidence="7 8">
    <name type="scientific">Eiseniibacteriota bacterium</name>
    <dbReference type="NCBI Taxonomy" id="2212470"/>
    <lineage>
        <taxon>Bacteria</taxon>
        <taxon>Candidatus Eiseniibacteriota</taxon>
    </lineage>
</organism>
<feature type="signal peptide" evidence="4">
    <location>
        <begin position="1"/>
        <end position="30"/>
    </location>
</feature>
<keyword evidence="1 7" id="KW-0032">Aminotransferase</keyword>
<dbReference type="CDD" id="cd00609">
    <property type="entry name" value="AAT_like"/>
    <property type="match status" value="1"/>
</dbReference>
<protein>
    <submittedName>
        <fullName evidence="7">Aminotransferase class I/II-fold pyridoxal phosphate-dependent enzyme</fullName>
    </submittedName>
</protein>
<dbReference type="InterPro" id="IPR006311">
    <property type="entry name" value="TAT_signal"/>
</dbReference>
<dbReference type="Pfam" id="PF13860">
    <property type="entry name" value="FlgD_ig"/>
    <property type="match status" value="1"/>
</dbReference>
<accession>A0ABV6YM69</accession>
<feature type="domain" description="Aminotransferase class I/classII large" evidence="5">
    <location>
        <begin position="55"/>
        <end position="374"/>
    </location>
</feature>
<proteinExistence type="predicted"/>
<dbReference type="EMBL" id="JBHPKH010000110">
    <property type="protein sequence ID" value="MFC1573274.1"/>
    <property type="molecule type" value="Genomic_DNA"/>
</dbReference>
<dbReference type="PROSITE" id="PS51318">
    <property type="entry name" value="TAT"/>
    <property type="match status" value="1"/>
</dbReference>
<dbReference type="SUPFAM" id="SSF53383">
    <property type="entry name" value="PLP-dependent transferases"/>
    <property type="match status" value="1"/>
</dbReference>
<evidence type="ECO:0000256" key="3">
    <source>
        <dbReference type="ARBA" id="ARBA00022898"/>
    </source>
</evidence>
<dbReference type="InterPro" id="IPR026444">
    <property type="entry name" value="Secre_tail"/>
</dbReference>
<name>A0ABV6YM69_UNCEI</name>
<evidence type="ECO:0000259" key="6">
    <source>
        <dbReference type="Pfam" id="PF13860"/>
    </source>
</evidence>
<dbReference type="Gene3D" id="3.90.1150.10">
    <property type="entry name" value="Aspartate Aminotransferase, domain 1"/>
    <property type="match status" value="1"/>
</dbReference>
<dbReference type="Proteomes" id="UP001593833">
    <property type="component" value="Unassembled WGS sequence"/>
</dbReference>
<dbReference type="NCBIfam" id="TIGR04183">
    <property type="entry name" value="Por_Secre_tail"/>
    <property type="match status" value="1"/>
</dbReference>
<dbReference type="GO" id="GO:0008483">
    <property type="term" value="F:transaminase activity"/>
    <property type="evidence" value="ECO:0007669"/>
    <property type="project" value="UniProtKB-KW"/>
</dbReference>
<dbReference type="Gene3D" id="3.40.640.10">
    <property type="entry name" value="Type I PLP-dependent aspartate aminotransferase-like (Major domain)"/>
    <property type="match status" value="1"/>
</dbReference>
<reference evidence="7 8" key="1">
    <citation type="submission" date="2024-09" db="EMBL/GenBank/DDBJ databases">
        <authorList>
            <person name="D'Angelo T."/>
        </authorList>
    </citation>
    <scope>NUCLEOTIDE SEQUENCE [LARGE SCALE GENOMIC DNA]</scope>
    <source>
        <strain evidence="7">SAG AM-320-E07</strain>
    </source>
</reference>
<evidence type="ECO:0000313" key="8">
    <source>
        <dbReference type="Proteomes" id="UP001593833"/>
    </source>
</evidence>
<dbReference type="PANTHER" id="PTHR43643">
    <property type="entry name" value="HISTIDINOL-PHOSPHATE AMINOTRANSFERASE 2"/>
    <property type="match status" value="1"/>
</dbReference>
<feature type="domain" description="FlgD/Vpr Ig-like" evidence="6">
    <location>
        <begin position="407"/>
        <end position="467"/>
    </location>
</feature>
<dbReference type="Gene3D" id="2.60.40.4070">
    <property type="match status" value="1"/>
</dbReference>